<evidence type="ECO:0000313" key="3">
    <source>
        <dbReference type="Proteomes" id="UP000199052"/>
    </source>
</evidence>
<name>A0A1I2XAP9_9ACTN</name>
<dbReference type="EMBL" id="FOOI01000012">
    <property type="protein sequence ID" value="SFH10620.1"/>
    <property type="molecule type" value="Genomic_DNA"/>
</dbReference>
<proteinExistence type="predicted"/>
<sequence length="274" mass="29025">MPADPAEGLDADGFIVTGADLVNVRGPYDAVLADVRTTAETALGSHLHGLYLYGSVATGQAVPPSSDLDLSAIVTDAGAVETCRRLGAELSARHRSVVREVGISPGLLDDLVADNDAGRAERCFLKHYCVGVAGTDLRPGLPRCRPDKAIAREFVGELAPRIRQFTERLDAAATPAEVETVAILVARRLLMAAAVVYSIPDRTWTTARAAGAAMLGRHHPAYAVQVSRALAWVGPDRHADPRYVPPSRAAVRTLLADVGALVMCDVERYLASGD</sequence>
<dbReference type="AlphaFoldDB" id="A0A1I2XAP9"/>
<dbReference type="RefSeq" id="WP_092885668.1">
    <property type="nucleotide sequence ID" value="NZ_FOOI01000012.1"/>
</dbReference>
<evidence type="ECO:0000313" key="4">
    <source>
        <dbReference type="Proteomes" id="UP000533017"/>
    </source>
</evidence>
<dbReference type="Proteomes" id="UP000533017">
    <property type="component" value="Unassembled WGS sequence"/>
</dbReference>
<dbReference type="EMBL" id="JACBZA010000001">
    <property type="protein sequence ID" value="NYH86151.1"/>
    <property type="molecule type" value="Genomic_DNA"/>
</dbReference>
<dbReference type="Proteomes" id="UP000199052">
    <property type="component" value="Unassembled WGS sequence"/>
</dbReference>
<reference evidence="2 3" key="1">
    <citation type="submission" date="2016-10" db="EMBL/GenBank/DDBJ databases">
        <authorList>
            <person name="de Groot N.N."/>
        </authorList>
    </citation>
    <scope>NUCLEOTIDE SEQUENCE [LARGE SCALE GENOMIC DNA]</scope>
    <source>
        <strain evidence="2 3">CPCC 202808</strain>
    </source>
</reference>
<protein>
    <recommendedName>
        <fullName evidence="5">Nucleotidyltransferase domain-containing protein</fullName>
    </recommendedName>
</protein>
<dbReference type="OrthoDB" id="5143979at2"/>
<evidence type="ECO:0008006" key="5">
    <source>
        <dbReference type="Google" id="ProtNLM"/>
    </source>
</evidence>
<dbReference type="InterPro" id="IPR043519">
    <property type="entry name" value="NT_sf"/>
</dbReference>
<evidence type="ECO:0000313" key="1">
    <source>
        <dbReference type="EMBL" id="NYH86151.1"/>
    </source>
</evidence>
<organism evidence="2 3">
    <name type="scientific">Actinopolymorpha cephalotaxi</name>
    <dbReference type="NCBI Taxonomy" id="504797"/>
    <lineage>
        <taxon>Bacteria</taxon>
        <taxon>Bacillati</taxon>
        <taxon>Actinomycetota</taxon>
        <taxon>Actinomycetes</taxon>
        <taxon>Propionibacteriales</taxon>
        <taxon>Actinopolymorphaceae</taxon>
        <taxon>Actinopolymorpha</taxon>
    </lineage>
</organism>
<keyword evidence="4" id="KW-1185">Reference proteome</keyword>
<dbReference type="STRING" id="504797.SAMN05421678_11286"/>
<evidence type="ECO:0000313" key="2">
    <source>
        <dbReference type="EMBL" id="SFH10620.1"/>
    </source>
</evidence>
<reference evidence="1 4" key="2">
    <citation type="submission" date="2020-07" db="EMBL/GenBank/DDBJ databases">
        <title>Sequencing the genomes of 1000 actinobacteria strains.</title>
        <authorList>
            <person name="Klenk H.-P."/>
        </authorList>
    </citation>
    <scope>NUCLEOTIDE SEQUENCE [LARGE SCALE GENOMIC DNA]</scope>
    <source>
        <strain evidence="1 4">DSM 45117</strain>
    </source>
</reference>
<dbReference type="SUPFAM" id="SSF81301">
    <property type="entry name" value="Nucleotidyltransferase"/>
    <property type="match status" value="1"/>
</dbReference>
<accession>A0A1I2XAP9</accession>
<gene>
    <name evidence="1" type="ORF">FHR37_005002</name>
    <name evidence="2" type="ORF">SAMN05421678_11286</name>
</gene>